<organism evidence="1 2">
    <name type="scientific">Microlunatus endophyticus</name>
    <dbReference type="NCBI Taxonomy" id="1716077"/>
    <lineage>
        <taxon>Bacteria</taxon>
        <taxon>Bacillati</taxon>
        <taxon>Actinomycetota</taxon>
        <taxon>Actinomycetes</taxon>
        <taxon>Propionibacteriales</taxon>
        <taxon>Propionibacteriaceae</taxon>
        <taxon>Microlunatus</taxon>
    </lineage>
</organism>
<dbReference type="Proteomes" id="UP000613840">
    <property type="component" value="Unassembled WGS sequence"/>
</dbReference>
<gene>
    <name evidence="1" type="ORF">GCM10011575_37160</name>
</gene>
<dbReference type="AlphaFoldDB" id="A0A917SGB9"/>
<comment type="caution">
    <text evidence="1">The sequence shown here is derived from an EMBL/GenBank/DDBJ whole genome shotgun (WGS) entry which is preliminary data.</text>
</comment>
<dbReference type="RefSeq" id="WP_188896892.1">
    <property type="nucleotide sequence ID" value="NZ_BMMZ01000011.1"/>
</dbReference>
<keyword evidence="2" id="KW-1185">Reference proteome</keyword>
<accession>A0A917SGB9</accession>
<protein>
    <submittedName>
        <fullName evidence="1">Uncharacterized protein</fullName>
    </submittedName>
</protein>
<name>A0A917SGB9_9ACTN</name>
<proteinExistence type="predicted"/>
<evidence type="ECO:0000313" key="2">
    <source>
        <dbReference type="Proteomes" id="UP000613840"/>
    </source>
</evidence>
<sequence length="116" mass="12510">MRDGLLARSPASVFPHSSSTYRTMDIDHTVPYRPPPQGPPGQTGMHGLGPLNRAEHRLKTFGDIRVVQAIPGIFLWRTVFGRTLVVDPSGTSDLGTGAFADAVWQLGTAGRFTVPV</sequence>
<reference evidence="1" key="2">
    <citation type="submission" date="2020-09" db="EMBL/GenBank/DDBJ databases">
        <authorList>
            <person name="Sun Q."/>
            <person name="Zhou Y."/>
        </authorList>
    </citation>
    <scope>NUCLEOTIDE SEQUENCE</scope>
    <source>
        <strain evidence="1">CGMCC 4.7306</strain>
    </source>
</reference>
<reference evidence="1" key="1">
    <citation type="journal article" date="2014" name="Int. J. Syst. Evol. Microbiol.">
        <title>Complete genome sequence of Corynebacterium casei LMG S-19264T (=DSM 44701T), isolated from a smear-ripened cheese.</title>
        <authorList>
            <consortium name="US DOE Joint Genome Institute (JGI-PGF)"/>
            <person name="Walter F."/>
            <person name="Albersmeier A."/>
            <person name="Kalinowski J."/>
            <person name="Ruckert C."/>
        </authorList>
    </citation>
    <scope>NUCLEOTIDE SEQUENCE</scope>
    <source>
        <strain evidence="1">CGMCC 4.7306</strain>
    </source>
</reference>
<dbReference type="EMBL" id="BMMZ01000011">
    <property type="protein sequence ID" value="GGL75514.1"/>
    <property type="molecule type" value="Genomic_DNA"/>
</dbReference>
<evidence type="ECO:0000313" key="1">
    <source>
        <dbReference type="EMBL" id="GGL75514.1"/>
    </source>
</evidence>